<keyword evidence="7 16" id="KW-0285">Flavoprotein</keyword>
<dbReference type="SUPFAM" id="SSF56194">
    <property type="entry name" value="Uridine diphospho-N-Acetylenolpyruvylglucosamine reductase, MurB, C-terminal domain"/>
    <property type="match status" value="1"/>
</dbReference>
<dbReference type="Gene3D" id="3.90.78.10">
    <property type="entry name" value="UDP-N-acetylenolpyruvoylglucosamine reductase, C-terminal domain"/>
    <property type="match status" value="1"/>
</dbReference>
<dbReference type="GO" id="GO:0071555">
    <property type="term" value="P:cell wall organization"/>
    <property type="evidence" value="ECO:0007669"/>
    <property type="project" value="UniProtKB-KW"/>
</dbReference>
<comment type="subcellular location">
    <subcellularLocation>
        <location evidence="3 16">Cytoplasm</location>
    </subcellularLocation>
</comment>
<keyword evidence="10 16" id="KW-0133">Cell shape</keyword>
<comment type="cofactor">
    <cofactor evidence="1 16">
        <name>FAD</name>
        <dbReference type="ChEBI" id="CHEBI:57692"/>
    </cofactor>
</comment>
<dbReference type="AlphaFoldDB" id="A0A1G7MA85"/>
<gene>
    <name evidence="16" type="primary">murB</name>
    <name evidence="18" type="ORF">SAMN05660235_02066</name>
</gene>
<keyword evidence="11 16" id="KW-0573">Peptidoglycan synthesis</keyword>
<dbReference type="PROSITE" id="PS51387">
    <property type="entry name" value="FAD_PCMH"/>
    <property type="match status" value="1"/>
</dbReference>
<dbReference type="InterPro" id="IPR036635">
    <property type="entry name" value="MurB_C_sf"/>
</dbReference>
<keyword evidence="6 16" id="KW-0132">Cell division</keyword>
<evidence type="ECO:0000256" key="3">
    <source>
        <dbReference type="ARBA" id="ARBA00004496"/>
    </source>
</evidence>
<sequence length="324" mass="34852">MSIKLLAKQSPKGWIFLLNDNERQEFLNKLKDIASADRVRTDEPMTQHTTFRIGGPADFFFVPASTGEVAAALALAAKFGVPVTVLGNGSNVLVLDKGIRGLVIKFDEHMGYIRHTGAHIYAGAGASLGDVSRYAACQGLTGMEFAVGIPGSVGGAVFMNAGAYDGEMGQVVCAVIAVCPDGTLKRFTNADIDFGYRHSVFQENKCVICEVELALKVGSTAEISRKMDEYTNRREAKQPVEMPSAGSTFKRPPGYYAGTLIEQTGLKGLRIGGAQVSDKHAGFIINAGGATAQDVLALIREVQRRVHEKFNVQLQPEVRIIGEE</sequence>
<comment type="catalytic activity">
    <reaction evidence="15 16">
        <text>UDP-N-acetyl-alpha-D-muramate + NADP(+) = UDP-N-acetyl-3-O-(1-carboxyvinyl)-alpha-D-glucosamine + NADPH + H(+)</text>
        <dbReference type="Rhea" id="RHEA:12248"/>
        <dbReference type="ChEBI" id="CHEBI:15378"/>
        <dbReference type="ChEBI" id="CHEBI:57783"/>
        <dbReference type="ChEBI" id="CHEBI:58349"/>
        <dbReference type="ChEBI" id="CHEBI:68483"/>
        <dbReference type="ChEBI" id="CHEBI:70757"/>
        <dbReference type="EC" id="1.3.1.98"/>
    </reaction>
</comment>
<dbReference type="SUPFAM" id="SSF56176">
    <property type="entry name" value="FAD-binding/transporter-associated domain-like"/>
    <property type="match status" value="1"/>
</dbReference>
<evidence type="ECO:0000256" key="10">
    <source>
        <dbReference type="ARBA" id="ARBA00022960"/>
    </source>
</evidence>
<evidence type="ECO:0000256" key="13">
    <source>
        <dbReference type="ARBA" id="ARBA00023306"/>
    </source>
</evidence>
<evidence type="ECO:0000256" key="2">
    <source>
        <dbReference type="ARBA" id="ARBA00003921"/>
    </source>
</evidence>
<evidence type="ECO:0000256" key="14">
    <source>
        <dbReference type="ARBA" id="ARBA00023316"/>
    </source>
</evidence>
<dbReference type="GO" id="GO:0005829">
    <property type="term" value="C:cytosol"/>
    <property type="evidence" value="ECO:0007669"/>
    <property type="project" value="TreeGrafter"/>
</dbReference>
<dbReference type="GO" id="GO:0051301">
    <property type="term" value="P:cell division"/>
    <property type="evidence" value="ECO:0007669"/>
    <property type="project" value="UniProtKB-KW"/>
</dbReference>
<dbReference type="NCBIfam" id="TIGR00179">
    <property type="entry name" value="murB"/>
    <property type="match status" value="1"/>
</dbReference>
<comment type="pathway">
    <text evidence="4 16">Cell wall biogenesis; peptidoglycan biosynthesis.</text>
</comment>
<keyword evidence="9 16" id="KW-0521">NADP</keyword>
<feature type="active site" evidence="16">
    <location>
        <position position="317"/>
    </location>
</feature>
<organism evidence="18 19">
    <name type="scientific">Sporolituus thermophilus DSM 23256</name>
    <dbReference type="NCBI Taxonomy" id="1123285"/>
    <lineage>
        <taxon>Bacteria</taxon>
        <taxon>Bacillati</taxon>
        <taxon>Bacillota</taxon>
        <taxon>Negativicutes</taxon>
        <taxon>Selenomonadales</taxon>
        <taxon>Sporomusaceae</taxon>
        <taxon>Sporolituus</taxon>
    </lineage>
</organism>
<dbReference type="Gene3D" id="3.30.43.10">
    <property type="entry name" value="Uridine Diphospho-n-acetylenolpyruvylglucosamine Reductase, domain 2"/>
    <property type="match status" value="1"/>
</dbReference>
<dbReference type="GO" id="GO:0008360">
    <property type="term" value="P:regulation of cell shape"/>
    <property type="evidence" value="ECO:0007669"/>
    <property type="project" value="UniProtKB-KW"/>
</dbReference>
<keyword evidence="8 16" id="KW-0274">FAD</keyword>
<evidence type="ECO:0000259" key="17">
    <source>
        <dbReference type="PROSITE" id="PS51387"/>
    </source>
</evidence>
<dbReference type="InterPro" id="IPR003170">
    <property type="entry name" value="MurB"/>
</dbReference>
<evidence type="ECO:0000256" key="16">
    <source>
        <dbReference type="HAMAP-Rule" id="MF_00037"/>
    </source>
</evidence>
<feature type="domain" description="FAD-binding PCMH-type" evidence="17">
    <location>
        <begin position="52"/>
        <end position="218"/>
    </location>
</feature>
<dbReference type="HAMAP" id="MF_00037">
    <property type="entry name" value="MurB"/>
    <property type="match status" value="1"/>
</dbReference>
<evidence type="ECO:0000256" key="11">
    <source>
        <dbReference type="ARBA" id="ARBA00022984"/>
    </source>
</evidence>
<feature type="active site" evidence="16">
    <location>
        <position position="197"/>
    </location>
</feature>
<dbReference type="UniPathway" id="UPA00219"/>
<accession>A0A1G7MA85</accession>
<evidence type="ECO:0000313" key="18">
    <source>
        <dbReference type="EMBL" id="SDF58645.1"/>
    </source>
</evidence>
<name>A0A1G7MA85_9FIRM</name>
<dbReference type="InterPro" id="IPR016166">
    <property type="entry name" value="FAD-bd_PCMH"/>
</dbReference>
<feature type="active site" description="Proton donor" evidence="16">
    <location>
        <position position="247"/>
    </location>
</feature>
<dbReference type="InterPro" id="IPR036318">
    <property type="entry name" value="FAD-bd_PCMH-like_sf"/>
</dbReference>
<dbReference type="InterPro" id="IPR011601">
    <property type="entry name" value="MurB_C"/>
</dbReference>
<evidence type="ECO:0000313" key="19">
    <source>
        <dbReference type="Proteomes" id="UP000243333"/>
    </source>
</evidence>
<dbReference type="STRING" id="1123285.SAMN05660235_02066"/>
<dbReference type="EMBL" id="FNBU01000016">
    <property type="protein sequence ID" value="SDF58645.1"/>
    <property type="molecule type" value="Genomic_DNA"/>
</dbReference>
<comment type="function">
    <text evidence="2 16">Cell wall formation.</text>
</comment>
<dbReference type="Pfam" id="PF01565">
    <property type="entry name" value="FAD_binding_4"/>
    <property type="match status" value="1"/>
</dbReference>
<keyword evidence="14 16" id="KW-0961">Cell wall biogenesis/degradation</keyword>
<evidence type="ECO:0000256" key="12">
    <source>
        <dbReference type="ARBA" id="ARBA00023002"/>
    </source>
</evidence>
<keyword evidence="13 16" id="KW-0131">Cell cycle</keyword>
<dbReference type="GO" id="GO:0071949">
    <property type="term" value="F:FAD binding"/>
    <property type="evidence" value="ECO:0007669"/>
    <property type="project" value="InterPro"/>
</dbReference>
<dbReference type="PANTHER" id="PTHR21071">
    <property type="entry name" value="UDP-N-ACETYLENOLPYRUVOYLGLUCOSAMINE REDUCTASE"/>
    <property type="match status" value="1"/>
</dbReference>
<dbReference type="InterPro" id="IPR006094">
    <property type="entry name" value="Oxid_FAD_bind_N"/>
</dbReference>
<dbReference type="Proteomes" id="UP000243333">
    <property type="component" value="Unassembled WGS sequence"/>
</dbReference>
<evidence type="ECO:0000256" key="9">
    <source>
        <dbReference type="ARBA" id="ARBA00022857"/>
    </source>
</evidence>
<evidence type="ECO:0000256" key="6">
    <source>
        <dbReference type="ARBA" id="ARBA00022618"/>
    </source>
</evidence>
<dbReference type="InterPro" id="IPR016169">
    <property type="entry name" value="FAD-bd_PCMH_sub2"/>
</dbReference>
<dbReference type="InterPro" id="IPR016167">
    <property type="entry name" value="FAD-bd_PCMH_sub1"/>
</dbReference>
<dbReference type="GO" id="GO:0008762">
    <property type="term" value="F:UDP-N-acetylmuramate dehydrogenase activity"/>
    <property type="evidence" value="ECO:0007669"/>
    <property type="project" value="UniProtKB-UniRule"/>
</dbReference>
<dbReference type="Gene3D" id="3.30.465.10">
    <property type="match status" value="1"/>
</dbReference>
<dbReference type="EC" id="1.3.1.98" evidence="16"/>
<reference evidence="19" key="1">
    <citation type="submission" date="2016-10" db="EMBL/GenBank/DDBJ databases">
        <authorList>
            <person name="Varghese N."/>
            <person name="Submissions S."/>
        </authorList>
    </citation>
    <scope>NUCLEOTIDE SEQUENCE [LARGE SCALE GENOMIC DNA]</scope>
    <source>
        <strain evidence="19">DSM 23256</strain>
    </source>
</reference>
<dbReference type="Pfam" id="PF02873">
    <property type="entry name" value="MurB_C"/>
    <property type="match status" value="1"/>
</dbReference>
<dbReference type="GO" id="GO:0009252">
    <property type="term" value="P:peptidoglycan biosynthetic process"/>
    <property type="evidence" value="ECO:0007669"/>
    <property type="project" value="UniProtKB-UniRule"/>
</dbReference>
<evidence type="ECO:0000256" key="8">
    <source>
        <dbReference type="ARBA" id="ARBA00022827"/>
    </source>
</evidence>
<keyword evidence="19" id="KW-1185">Reference proteome</keyword>
<evidence type="ECO:0000256" key="4">
    <source>
        <dbReference type="ARBA" id="ARBA00004752"/>
    </source>
</evidence>
<dbReference type="NCBIfam" id="NF010480">
    <property type="entry name" value="PRK13905.1"/>
    <property type="match status" value="1"/>
</dbReference>
<keyword evidence="12 16" id="KW-0560">Oxidoreductase</keyword>
<evidence type="ECO:0000256" key="5">
    <source>
        <dbReference type="ARBA" id="ARBA00022490"/>
    </source>
</evidence>
<protein>
    <recommendedName>
        <fullName evidence="16">UDP-N-acetylenolpyruvoylglucosamine reductase</fullName>
        <ecNumber evidence="16">1.3.1.98</ecNumber>
    </recommendedName>
    <alternativeName>
        <fullName evidence="16">UDP-N-acetylmuramate dehydrogenase</fullName>
    </alternativeName>
</protein>
<keyword evidence="5 16" id="KW-0963">Cytoplasm</keyword>
<evidence type="ECO:0000256" key="1">
    <source>
        <dbReference type="ARBA" id="ARBA00001974"/>
    </source>
</evidence>
<evidence type="ECO:0000256" key="7">
    <source>
        <dbReference type="ARBA" id="ARBA00022630"/>
    </source>
</evidence>
<comment type="similarity">
    <text evidence="16">Belongs to the MurB family.</text>
</comment>
<evidence type="ECO:0000256" key="15">
    <source>
        <dbReference type="ARBA" id="ARBA00048914"/>
    </source>
</evidence>
<dbReference type="PANTHER" id="PTHR21071:SF4">
    <property type="entry name" value="UDP-N-ACETYLENOLPYRUVOYLGLUCOSAMINE REDUCTASE"/>
    <property type="match status" value="1"/>
</dbReference>
<proteinExistence type="inferred from homology"/>